<dbReference type="KEGG" id="buy:D8S85_04905"/>
<dbReference type="Proteomes" id="UP000270673">
    <property type="component" value="Chromosome"/>
</dbReference>
<protein>
    <recommendedName>
        <fullName evidence="4">ABC transporter permease</fullName>
    </recommendedName>
</protein>
<feature type="transmembrane region" description="Helical" evidence="1">
    <location>
        <begin position="169"/>
        <end position="189"/>
    </location>
</feature>
<evidence type="ECO:0008006" key="4">
    <source>
        <dbReference type="Google" id="ProtNLM"/>
    </source>
</evidence>
<evidence type="ECO:0000313" key="3">
    <source>
        <dbReference type="Proteomes" id="UP000270673"/>
    </source>
</evidence>
<dbReference type="RefSeq" id="WP_106624973.1">
    <property type="nucleotide sequence ID" value="NZ_LT984899.1"/>
</dbReference>
<reference evidence="2 3" key="1">
    <citation type="submission" date="2018-10" db="EMBL/GenBank/DDBJ databases">
        <title>Butyricimonas faecalis sp. nov., isolated from human faeces and emended description of the genus Butyricimonas.</title>
        <authorList>
            <person name="Le Roy T."/>
            <person name="Van der Smissen P."/>
            <person name="Paquot A."/>
            <person name="Delzenne N."/>
            <person name="Muccioli G."/>
            <person name="Collet J.-F."/>
            <person name="Cani P.D."/>
        </authorList>
    </citation>
    <scope>NUCLEOTIDE SEQUENCE [LARGE SCALE GENOMIC DNA]</scope>
    <source>
        <strain evidence="2 3">H184</strain>
    </source>
</reference>
<gene>
    <name evidence="2" type="ORF">D8S85_04905</name>
</gene>
<organism evidence="2 3">
    <name type="scientific">Butyricimonas faecalis</name>
    <dbReference type="NCBI Taxonomy" id="2093856"/>
    <lineage>
        <taxon>Bacteria</taxon>
        <taxon>Pseudomonadati</taxon>
        <taxon>Bacteroidota</taxon>
        <taxon>Bacteroidia</taxon>
        <taxon>Bacteroidales</taxon>
        <taxon>Odoribacteraceae</taxon>
        <taxon>Butyricimonas</taxon>
    </lineage>
</organism>
<name>A0A3Q9IN54_9BACT</name>
<feature type="transmembrane region" description="Helical" evidence="1">
    <location>
        <begin position="137"/>
        <end position="162"/>
    </location>
</feature>
<evidence type="ECO:0000313" key="2">
    <source>
        <dbReference type="EMBL" id="AZS28959.1"/>
    </source>
</evidence>
<feature type="transmembrane region" description="Helical" evidence="1">
    <location>
        <begin position="195"/>
        <end position="212"/>
    </location>
</feature>
<proteinExistence type="predicted"/>
<dbReference type="EMBL" id="CP032819">
    <property type="protein sequence ID" value="AZS28959.1"/>
    <property type="molecule type" value="Genomic_DNA"/>
</dbReference>
<accession>A0A3Q9IN54</accession>
<keyword evidence="1" id="KW-1133">Transmembrane helix</keyword>
<feature type="transmembrane region" description="Helical" evidence="1">
    <location>
        <begin position="62"/>
        <end position="79"/>
    </location>
</feature>
<evidence type="ECO:0000256" key="1">
    <source>
        <dbReference type="SAM" id="Phobius"/>
    </source>
</evidence>
<dbReference type="AlphaFoldDB" id="A0A3Q9IN54"/>
<feature type="transmembrane region" description="Helical" evidence="1">
    <location>
        <begin position="100"/>
        <end position="125"/>
    </location>
</feature>
<keyword evidence="1" id="KW-0812">Transmembrane</keyword>
<sequence length="222" mass="25030">MNKALLFKEWIKTRWILLLMFAVFILAMGYIALRISSAARNVGMPHLWEVFILKNVVLLDQIKVLPLLAGIIMGITQFIPEMTKKRFKLTLHLPLGENRIVCLMLGYGMVCLLLLFAVSYGGFLWGLSGSFPREVVGAWFVTILPHVLGGFASYLLAAWIILEPVWSQRLYNAVIGLLVLSVFMIQGVPGSHACMYPFLFGTLVLLALYPKISIRHFKEGMQ</sequence>
<keyword evidence="1" id="KW-0472">Membrane</keyword>
<keyword evidence="3" id="KW-1185">Reference proteome</keyword>